<organism evidence="2 3">
    <name type="scientific">Candolleomyces aberdarensis</name>
    <dbReference type="NCBI Taxonomy" id="2316362"/>
    <lineage>
        <taxon>Eukaryota</taxon>
        <taxon>Fungi</taxon>
        <taxon>Dikarya</taxon>
        <taxon>Basidiomycota</taxon>
        <taxon>Agaricomycotina</taxon>
        <taxon>Agaricomycetes</taxon>
        <taxon>Agaricomycetidae</taxon>
        <taxon>Agaricales</taxon>
        <taxon>Agaricineae</taxon>
        <taxon>Psathyrellaceae</taxon>
        <taxon>Candolleomyces</taxon>
    </lineage>
</organism>
<name>A0A4Q2DIS5_9AGAR</name>
<evidence type="ECO:0000256" key="1">
    <source>
        <dbReference type="SAM" id="MobiDB-lite"/>
    </source>
</evidence>
<dbReference type="OrthoDB" id="5571888at2759"/>
<accession>A0A4Q2DIS5</accession>
<gene>
    <name evidence="2" type="ORF">EST38_g6906</name>
</gene>
<feature type="compositionally biased region" description="Low complexity" evidence="1">
    <location>
        <begin position="205"/>
        <end position="217"/>
    </location>
</feature>
<proteinExistence type="predicted"/>
<evidence type="ECO:0000313" key="3">
    <source>
        <dbReference type="Proteomes" id="UP000290288"/>
    </source>
</evidence>
<dbReference type="EMBL" id="SDEE01000230">
    <property type="protein sequence ID" value="RXW18961.1"/>
    <property type="molecule type" value="Genomic_DNA"/>
</dbReference>
<sequence>MYQHQQERRHLLGLAAGLRPSYFTSVSAGVLWGKASTSSTSSSEPLPLANVLNTSDVHHPLLAALLSGKGSTTLFSPSGKDKSSPPSDEKEKEWVRQVQLQREQQAQAAMLAAVASQTVLRKMGQAFWDAFSGSSSSSPTRCGQSKQNWDEDKVRRVLEGKAVVRVVDIEEDKERERKSVVPARNVSRGGSWSVPSNPVLGAAVPLSSSPSSAALTSKEPAGLTDSLEEKMRGLALGSNECPTACVSAACGGFVRRISRRD</sequence>
<dbReference type="STRING" id="2316362.A0A4Q2DIS5"/>
<comment type="caution">
    <text evidence="2">The sequence shown here is derived from an EMBL/GenBank/DDBJ whole genome shotgun (WGS) entry which is preliminary data.</text>
</comment>
<dbReference type="Proteomes" id="UP000290288">
    <property type="component" value="Unassembled WGS sequence"/>
</dbReference>
<evidence type="ECO:0000313" key="2">
    <source>
        <dbReference type="EMBL" id="RXW18961.1"/>
    </source>
</evidence>
<reference evidence="2 3" key="1">
    <citation type="submission" date="2019-01" db="EMBL/GenBank/DDBJ databases">
        <title>Draft genome sequence of Psathyrella aberdarensis IHI B618.</title>
        <authorList>
            <person name="Buettner E."/>
            <person name="Kellner H."/>
        </authorList>
    </citation>
    <scope>NUCLEOTIDE SEQUENCE [LARGE SCALE GENOMIC DNA]</scope>
    <source>
        <strain evidence="2 3">IHI B618</strain>
    </source>
</reference>
<keyword evidence="3" id="KW-1185">Reference proteome</keyword>
<protein>
    <submittedName>
        <fullName evidence="2">Uncharacterized protein</fullName>
    </submittedName>
</protein>
<feature type="region of interest" description="Disordered" evidence="1">
    <location>
        <begin position="205"/>
        <end position="226"/>
    </location>
</feature>
<dbReference type="AlphaFoldDB" id="A0A4Q2DIS5"/>